<dbReference type="Gramene" id="TVU22656">
    <property type="protein sequence ID" value="TVU22656"/>
    <property type="gene ID" value="EJB05_32371"/>
</dbReference>
<proteinExistence type="predicted"/>
<feature type="transmembrane region" description="Helical" evidence="1">
    <location>
        <begin position="63"/>
        <end position="81"/>
    </location>
</feature>
<dbReference type="AlphaFoldDB" id="A0A5J9UGL8"/>
<evidence type="ECO:0008006" key="4">
    <source>
        <dbReference type="Google" id="ProtNLM"/>
    </source>
</evidence>
<keyword evidence="1" id="KW-0472">Membrane</keyword>
<accession>A0A5J9UGL8</accession>
<feature type="non-terminal residue" evidence="2">
    <location>
        <position position="1"/>
    </location>
</feature>
<evidence type="ECO:0000313" key="2">
    <source>
        <dbReference type="EMBL" id="TVU22656.1"/>
    </source>
</evidence>
<dbReference type="OrthoDB" id="692931at2759"/>
<gene>
    <name evidence="2" type="ORF">EJB05_32371</name>
</gene>
<dbReference type="EMBL" id="RWGY01000026">
    <property type="protein sequence ID" value="TVU22656.1"/>
    <property type="molecule type" value="Genomic_DNA"/>
</dbReference>
<organism evidence="2 3">
    <name type="scientific">Eragrostis curvula</name>
    <name type="common">weeping love grass</name>
    <dbReference type="NCBI Taxonomy" id="38414"/>
    <lineage>
        <taxon>Eukaryota</taxon>
        <taxon>Viridiplantae</taxon>
        <taxon>Streptophyta</taxon>
        <taxon>Embryophyta</taxon>
        <taxon>Tracheophyta</taxon>
        <taxon>Spermatophyta</taxon>
        <taxon>Magnoliopsida</taxon>
        <taxon>Liliopsida</taxon>
        <taxon>Poales</taxon>
        <taxon>Poaceae</taxon>
        <taxon>PACMAD clade</taxon>
        <taxon>Chloridoideae</taxon>
        <taxon>Eragrostideae</taxon>
        <taxon>Eragrostidinae</taxon>
        <taxon>Eragrostis</taxon>
    </lineage>
</organism>
<comment type="caution">
    <text evidence="2">The sequence shown here is derived from an EMBL/GenBank/DDBJ whole genome shotgun (WGS) entry which is preliminary data.</text>
</comment>
<reference evidence="2 3" key="1">
    <citation type="journal article" date="2019" name="Sci. Rep.">
        <title>A high-quality genome of Eragrostis curvula grass provides insights into Poaceae evolution and supports new strategies to enhance forage quality.</title>
        <authorList>
            <person name="Carballo J."/>
            <person name="Santos B.A.C.M."/>
            <person name="Zappacosta D."/>
            <person name="Garbus I."/>
            <person name="Selva J.P."/>
            <person name="Gallo C.A."/>
            <person name="Diaz A."/>
            <person name="Albertini E."/>
            <person name="Caccamo M."/>
            <person name="Echenique V."/>
        </authorList>
    </citation>
    <scope>NUCLEOTIDE SEQUENCE [LARGE SCALE GENOMIC DNA]</scope>
    <source>
        <strain evidence="3">cv. Victoria</strain>
        <tissue evidence="2">Leaf</tissue>
    </source>
</reference>
<keyword evidence="1" id="KW-1133">Transmembrane helix</keyword>
<dbReference type="Proteomes" id="UP000324897">
    <property type="component" value="Unassembled WGS sequence"/>
</dbReference>
<name>A0A5J9UGL8_9POAL</name>
<evidence type="ECO:0000256" key="1">
    <source>
        <dbReference type="SAM" id="Phobius"/>
    </source>
</evidence>
<protein>
    <recommendedName>
        <fullName evidence="4">Protein DETOXIFICATION</fullName>
    </recommendedName>
</protein>
<sequence length="130" mass="14350">MDASLPRLLQQCKEESILWRCLLPPSEASVVDAWCSSLSTHMWGHSPPPPPPPVDRSKKNINIACYYVIGVPMGILLGWVLNLGVMGIRAGMIGGTAVQTLVLTIISVRCNWEKEAMIASTRMKRLSHVR</sequence>
<evidence type="ECO:0000313" key="3">
    <source>
        <dbReference type="Proteomes" id="UP000324897"/>
    </source>
</evidence>
<feature type="transmembrane region" description="Helical" evidence="1">
    <location>
        <begin position="87"/>
        <end position="108"/>
    </location>
</feature>
<keyword evidence="3" id="KW-1185">Reference proteome</keyword>
<keyword evidence="1" id="KW-0812">Transmembrane</keyword>